<evidence type="ECO:0000313" key="2">
    <source>
        <dbReference type="Proteomes" id="UP000821865"/>
    </source>
</evidence>
<evidence type="ECO:0000313" key="1">
    <source>
        <dbReference type="EMBL" id="KAH7970417.1"/>
    </source>
</evidence>
<keyword evidence="2" id="KW-1185">Reference proteome</keyword>
<protein>
    <submittedName>
        <fullName evidence="1">Uncharacterized protein</fullName>
    </submittedName>
</protein>
<proteinExistence type="predicted"/>
<dbReference type="EMBL" id="CM023480">
    <property type="protein sequence ID" value="KAH7970417.1"/>
    <property type="molecule type" value="Genomic_DNA"/>
</dbReference>
<accession>A0ACB8DI77</accession>
<name>A0ACB8DI77_DERSI</name>
<sequence>MPQETATSATLVAQAAQVTGTQKQNYDGTTEQESQTAIPISDPLQVQTQGGIATTRRKQIQKQCLAASVCLQFCFLSVFLFLLIESAYVCRLLSPAVVPEYVPFNGVSVGLAGFGAYTCVHRTYDEHGDHA</sequence>
<comment type="caution">
    <text evidence="1">The sequence shown here is derived from an EMBL/GenBank/DDBJ whole genome shotgun (WGS) entry which is preliminary data.</text>
</comment>
<organism evidence="1 2">
    <name type="scientific">Dermacentor silvarum</name>
    <name type="common">Tick</name>
    <dbReference type="NCBI Taxonomy" id="543639"/>
    <lineage>
        <taxon>Eukaryota</taxon>
        <taxon>Metazoa</taxon>
        <taxon>Ecdysozoa</taxon>
        <taxon>Arthropoda</taxon>
        <taxon>Chelicerata</taxon>
        <taxon>Arachnida</taxon>
        <taxon>Acari</taxon>
        <taxon>Parasitiformes</taxon>
        <taxon>Ixodida</taxon>
        <taxon>Ixodoidea</taxon>
        <taxon>Ixodidae</taxon>
        <taxon>Rhipicephalinae</taxon>
        <taxon>Dermacentor</taxon>
    </lineage>
</organism>
<gene>
    <name evidence="1" type="ORF">HPB49_006720</name>
</gene>
<reference evidence="1" key="1">
    <citation type="submission" date="2020-05" db="EMBL/GenBank/DDBJ databases">
        <title>Large-scale comparative analyses of tick genomes elucidate their genetic diversity and vector capacities.</title>
        <authorList>
            <person name="Jia N."/>
            <person name="Wang J."/>
            <person name="Shi W."/>
            <person name="Du L."/>
            <person name="Sun Y."/>
            <person name="Zhan W."/>
            <person name="Jiang J."/>
            <person name="Wang Q."/>
            <person name="Zhang B."/>
            <person name="Ji P."/>
            <person name="Sakyi L.B."/>
            <person name="Cui X."/>
            <person name="Yuan T."/>
            <person name="Jiang B."/>
            <person name="Yang W."/>
            <person name="Lam T.T.-Y."/>
            <person name="Chang Q."/>
            <person name="Ding S."/>
            <person name="Wang X."/>
            <person name="Zhu J."/>
            <person name="Ruan X."/>
            <person name="Zhao L."/>
            <person name="Wei J."/>
            <person name="Que T."/>
            <person name="Du C."/>
            <person name="Cheng J."/>
            <person name="Dai P."/>
            <person name="Han X."/>
            <person name="Huang E."/>
            <person name="Gao Y."/>
            <person name="Liu J."/>
            <person name="Shao H."/>
            <person name="Ye R."/>
            <person name="Li L."/>
            <person name="Wei W."/>
            <person name="Wang X."/>
            <person name="Wang C."/>
            <person name="Yang T."/>
            <person name="Huo Q."/>
            <person name="Li W."/>
            <person name="Guo W."/>
            <person name="Chen H."/>
            <person name="Zhou L."/>
            <person name="Ni X."/>
            <person name="Tian J."/>
            <person name="Zhou Y."/>
            <person name="Sheng Y."/>
            <person name="Liu T."/>
            <person name="Pan Y."/>
            <person name="Xia L."/>
            <person name="Li J."/>
            <person name="Zhao F."/>
            <person name="Cao W."/>
        </authorList>
    </citation>
    <scope>NUCLEOTIDE SEQUENCE</scope>
    <source>
        <strain evidence="1">Dsil-2018</strain>
    </source>
</reference>
<dbReference type="Proteomes" id="UP000821865">
    <property type="component" value="Chromosome 11"/>
</dbReference>